<dbReference type="InterPro" id="IPR011009">
    <property type="entry name" value="Kinase-like_dom_sf"/>
</dbReference>
<feature type="binding site" evidence="1">
    <location>
        <position position="847"/>
    </location>
    <ligand>
        <name>ATP</name>
        <dbReference type="ChEBI" id="CHEBI:30616"/>
    </ligand>
</feature>
<dbReference type="KEGG" id="vcn:VOLCADRAFT_108130"/>
<feature type="region of interest" description="Disordered" evidence="2">
    <location>
        <begin position="437"/>
        <end position="457"/>
    </location>
</feature>
<dbReference type="InterPro" id="IPR051681">
    <property type="entry name" value="Ser/Thr_Kinases-Pseudokinases"/>
</dbReference>
<feature type="compositionally biased region" description="Polar residues" evidence="2">
    <location>
        <begin position="488"/>
        <end position="509"/>
    </location>
</feature>
<dbReference type="InterPro" id="IPR017441">
    <property type="entry name" value="Protein_kinase_ATP_BS"/>
</dbReference>
<dbReference type="eggNOG" id="KOG0192">
    <property type="taxonomic scope" value="Eukaryota"/>
</dbReference>
<dbReference type="InterPro" id="IPR006461">
    <property type="entry name" value="PLAC_motif_containing"/>
</dbReference>
<dbReference type="Pfam" id="PF04749">
    <property type="entry name" value="PLAC8"/>
    <property type="match status" value="1"/>
</dbReference>
<proteinExistence type="predicted"/>
<dbReference type="GO" id="GO:0004674">
    <property type="term" value="F:protein serine/threonine kinase activity"/>
    <property type="evidence" value="ECO:0007669"/>
    <property type="project" value="TreeGrafter"/>
</dbReference>
<dbReference type="PANTHER" id="PTHR44329:SF214">
    <property type="entry name" value="PROTEIN KINASE DOMAIN-CONTAINING PROTEIN"/>
    <property type="match status" value="1"/>
</dbReference>
<dbReference type="Pfam" id="PF07714">
    <property type="entry name" value="PK_Tyr_Ser-Thr"/>
    <property type="match status" value="1"/>
</dbReference>
<dbReference type="GO" id="GO:0005524">
    <property type="term" value="F:ATP binding"/>
    <property type="evidence" value="ECO:0007669"/>
    <property type="project" value="UniProtKB-UniRule"/>
</dbReference>
<dbReference type="PANTHER" id="PTHR44329">
    <property type="entry name" value="SERINE/THREONINE-PROTEIN KINASE TNNI3K-RELATED"/>
    <property type="match status" value="1"/>
</dbReference>
<reference evidence="4 5" key="1">
    <citation type="journal article" date="2010" name="Science">
        <title>Genomic analysis of organismal complexity in the multicellular green alga Volvox carteri.</title>
        <authorList>
            <person name="Prochnik S.E."/>
            <person name="Umen J."/>
            <person name="Nedelcu A.M."/>
            <person name="Hallmann A."/>
            <person name="Miller S.M."/>
            <person name="Nishii I."/>
            <person name="Ferris P."/>
            <person name="Kuo A."/>
            <person name="Mitros T."/>
            <person name="Fritz-Laylin L.K."/>
            <person name="Hellsten U."/>
            <person name="Chapman J."/>
            <person name="Simakov O."/>
            <person name="Rensing S.A."/>
            <person name="Terry A."/>
            <person name="Pangilinan J."/>
            <person name="Kapitonov V."/>
            <person name="Jurka J."/>
            <person name="Salamov A."/>
            <person name="Shapiro H."/>
            <person name="Schmutz J."/>
            <person name="Grimwood J."/>
            <person name="Lindquist E."/>
            <person name="Lucas S."/>
            <person name="Grigoriev I.V."/>
            <person name="Schmitt R."/>
            <person name="Kirk D."/>
            <person name="Rokhsar D.S."/>
        </authorList>
    </citation>
    <scope>NUCLEOTIDE SEQUENCE [LARGE SCALE GENOMIC DNA]</scope>
    <source>
        <strain evidence="5">f. Nagariensis / Eve</strain>
    </source>
</reference>
<organism evidence="5">
    <name type="scientific">Volvox carteri f. nagariensis</name>
    <dbReference type="NCBI Taxonomy" id="3068"/>
    <lineage>
        <taxon>Eukaryota</taxon>
        <taxon>Viridiplantae</taxon>
        <taxon>Chlorophyta</taxon>
        <taxon>core chlorophytes</taxon>
        <taxon>Chlorophyceae</taxon>
        <taxon>CS clade</taxon>
        <taxon>Chlamydomonadales</taxon>
        <taxon>Volvocaceae</taxon>
        <taxon>Volvox</taxon>
    </lineage>
</organism>
<sequence>MAKSGEQSLLELDPKQARKAKISWNSGLCDLCDVPGTCCFGLLCLPCLFGRNYGRFHNMGCWGPCCLYFWCPCLACYFATDLRRNIREKYNLRPEPCNDFMVHCLCSPCALCQESAGGSKHAPGTSEPPPQVDSGRLQELQLALGALEGDGFEARAAHLASTVQEHLGPAAIVRCFILFSSRPALDRALHGRGSGRQSYSILSSAVSLSADRSDTPLLLLEQAMSSKAPSGALSLLPRDCAAELAFGQVYGASPTVFAALPLTYGKRVLGALWMAVPHHAPSFPTAAAETAKGVAQSAIGNKEGGSSHNYRANGSSTLLLANGPALEQLAMSASMALALAASGDVEYVSWLSGCVRRLASCTTLHALVAGVCSALSKHVRQRFHADVMVQSALVPEPYSTLAFMLCPETKPAVHSSGGPHGLGLWLGGQGLVFPKPSAIPSGGRDPANELCRDGSSGLAQRPKYGWESVVNRLSVVMTKSSHKPVRRVSSQATLQPSEGCTTTASDKQPSATATMAHVAGSPRATAADCTAAGFASRGGALGRCSSVSPTSTVSAPVLCMSAKAFQLSHTLLSRLVCNARAQSPLVQVPRGIVVADTARHVADVRQPSRDVCMLIGAKGSMAAGSMWPHGGGGGGGAGSLGNGFADHSGSRSGPGSLLLLAMEVADGGCMLGLYVAFPNLMPMPLLTAARDSCEQLVRQMLVALVRHKLQTPELAPELDTLRAGVPGSYISIREHVDHLQLPLASFTPLRPPPPAATAVAMERLGLQPSTYSPQNPPPPSSPPLPPHLELDTGQLQLERRSLVAVTELGGPRAVEGLEELHLAEVLGHGASGVVLSGMLGTVPVAVKLMEMLDADYDAISTEAFAVYDNVIMARTPAAVDSFVLRRLDPQNPDTGGSPICTAIVQELCDCGSLADVLADRSFPALLPTLNNNNHNHNHHRGLGGVVGGMRAGGGGGGGVGGVERSAGSRCEIDMKDKMVQTKEEDCSKAASPGGDARIDSSVDIYALGIIFWELVCGRGHRPFKHLDPGAIPAAVRAGMRPIFTADVAAPYRKMAQACWAQEPHRRPRAAEVVSFIKAQLAALGVTATQCPYKCGGDPPKWGIYGPFINVNVTVSQLALKRPLKMLMERVFVGDMCAVLCTTITIPLLERQMHTLLNAFSRDQTLHRMGNMRYKFQDTPLTAGIEDFVQTLSNSNSNRSRVAQRSTSSTKSHSMYMNLLTQ</sequence>
<keyword evidence="1" id="KW-0547">Nucleotide-binding</keyword>
<dbReference type="GeneID" id="9627948"/>
<dbReference type="RefSeq" id="XP_002958469.1">
    <property type="nucleotide sequence ID" value="XM_002958423.1"/>
</dbReference>
<protein>
    <recommendedName>
        <fullName evidence="3">Serine-threonine/tyrosine-protein kinase catalytic domain-containing protein</fullName>
    </recommendedName>
</protein>
<evidence type="ECO:0000313" key="4">
    <source>
        <dbReference type="EMBL" id="EFJ40469.1"/>
    </source>
</evidence>
<dbReference type="STRING" id="3068.D8UIG1"/>
<feature type="compositionally biased region" description="Pro residues" evidence="2">
    <location>
        <begin position="774"/>
        <end position="786"/>
    </location>
</feature>
<evidence type="ECO:0000256" key="2">
    <source>
        <dbReference type="SAM" id="MobiDB-lite"/>
    </source>
</evidence>
<dbReference type="OrthoDB" id="1045822at2759"/>
<dbReference type="AlphaFoldDB" id="D8UIG1"/>
<evidence type="ECO:0000259" key="3">
    <source>
        <dbReference type="Pfam" id="PF07714"/>
    </source>
</evidence>
<gene>
    <name evidence="4" type="ORF">VOLCADRAFT_108130</name>
</gene>
<dbReference type="PROSITE" id="PS00107">
    <property type="entry name" value="PROTEIN_KINASE_ATP"/>
    <property type="match status" value="1"/>
</dbReference>
<dbReference type="SUPFAM" id="SSF56112">
    <property type="entry name" value="Protein kinase-like (PK-like)"/>
    <property type="match status" value="2"/>
</dbReference>
<dbReference type="InterPro" id="IPR001245">
    <property type="entry name" value="Ser-Thr/Tyr_kinase_cat_dom"/>
</dbReference>
<accession>D8UIG1</accession>
<dbReference type="NCBIfam" id="TIGR01571">
    <property type="entry name" value="A_thal_Cys_rich"/>
    <property type="match status" value="1"/>
</dbReference>
<evidence type="ECO:0000313" key="5">
    <source>
        <dbReference type="Proteomes" id="UP000001058"/>
    </source>
</evidence>
<dbReference type="InParanoid" id="D8UIG1"/>
<feature type="region of interest" description="Disordered" evidence="2">
    <location>
        <begin position="767"/>
        <end position="789"/>
    </location>
</feature>
<keyword evidence="1" id="KW-0067">ATP-binding</keyword>
<evidence type="ECO:0000256" key="1">
    <source>
        <dbReference type="PROSITE-ProRule" id="PRU10141"/>
    </source>
</evidence>
<name>D8UIG1_VOLCA</name>
<dbReference type="Proteomes" id="UP000001058">
    <property type="component" value="Unassembled WGS sequence"/>
</dbReference>
<keyword evidence="5" id="KW-1185">Reference proteome</keyword>
<feature type="region of interest" description="Disordered" evidence="2">
    <location>
        <begin position="480"/>
        <end position="509"/>
    </location>
</feature>
<dbReference type="Gene3D" id="1.10.510.10">
    <property type="entry name" value="Transferase(Phosphotransferase) domain 1"/>
    <property type="match status" value="1"/>
</dbReference>
<dbReference type="EMBL" id="GL378415">
    <property type="protein sequence ID" value="EFJ40469.1"/>
    <property type="molecule type" value="Genomic_DNA"/>
</dbReference>
<feature type="domain" description="Serine-threonine/tyrosine-protein kinase catalytic" evidence="3">
    <location>
        <begin position="997"/>
        <end position="1075"/>
    </location>
</feature>